<evidence type="ECO:0000256" key="8">
    <source>
        <dbReference type="SAM" id="Phobius"/>
    </source>
</evidence>
<dbReference type="InterPro" id="IPR001036">
    <property type="entry name" value="Acrflvin-R"/>
</dbReference>
<dbReference type="PRINTS" id="PR00702">
    <property type="entry name" value="ACRIFLAVINRP"/>
</dbReference>
<dbReference type="SUPFAM" id="SSF82714">
    <property type="entry name" value="Multidrug efflux transporter AcrB TolC docking domain, DN and DC subdomains"/>
    <property type="match status" value="2"/>
</dbReference>
<dbReference type="EMBL" id="SGWV01000008">
    <property type="protein sequence ID" value="RZS56651.1"/>
    <property type="molecule type" value="Genomic_DNA"/>
</dbReference>
<keyword evidence="7 8" id="KW-0472">Membrane</keyword>
<dbReference type="Proteomes" id="UP000293433">
    <property type="component" value="Unassembled WGS sequence"/>
</dbReference>
<dbReference type="GO" id="GO:0042910">
    <property type="term" value="F:xenobiotic transmembrane transporter activity"/>
    <property type="evidence" value="ECO:0007669"/>
    <property type="project" value="TreeGrafter"/>
</dbReference>
<dbReference type="OrthoDB" id="9757904at2"/>
<evidence type="ECO:0000256" key="2">
    <source>
        <dbReference type="ARBA" id="ARBA00022448"/>
    </source>
</evidence>
<dbReference type="GO" id="GO:0005886">
    <property type="term" value="C:plasma membrane"/>
    <property type="evidence" value="ECO:0007669"/>
    <property type="project" value="UniProtKB-SubCell"/>
</dbReference>
<reference evidence="9 10" key="1">
    <citation type="submission" date="2019-02" db="EMBL/GenBank/DDBJ databases">
        <title>Genomic Encyclopedia of Type Strains, Phase IV (KMG-IV): sequencing the most valuable type-strain genomes for metagenomic binning, comparative biology and taxonomic classification.</title>
        <authorList>
            <person name="Goeker M."/>
        </authorList>
    </citation>
    <scope>NUCLEOTIDE SEQUENCE [LARGE SCALE GENOMIC DNA]</scope>
    <source>
        <strain evidence="9 10">DSM 10617</strain>
    </source>
</reference>
<protein>
    <submittedName>
        <fullName evidence="9">Multidrug efflux pump</fullName>
    </submittedName>
</protein>
<dbReference type="Gene3D" id="3.30.70.1430">
    <property type="entry name" value="Multidrug efflux transporter AcrB pore domain"/>
    <property type="match status" value="2"/>
</dbReference>
<dbReference type="AlphaFoldDB" id="A0A4Q7LQN6"/>
<organism evidence="9 10">
    <name type="scientific">Sphaerotilus mobilis</name>
    <dbReference type="NCBI Taxonomy" id="47994"/>
    <lineage>
        <taxon>Bacteria</taxon>
        <taxon>Pseudomonadati</taxon>
        <taxon>Pseudomonadota</taxon>
        <taxon>Betaproteobacteria</taxon>
        <taxon>Burkholderiales</taxon>
        <taxon>Sphaerotilaceae</taxon>
        <taxon>Sphaerotilus</taxon>
    </lineage>
</organism>
<feature type="transmembrane region" description="Helical" evidence="8">
    <location>
        <begin position="900"/>
        <end position="921"/>
    </location>
</feature>
<feature type="transmembrane region" description="Helical" evidence="8">
    <location>
        <begin position="525"/>
        <end position="542"/>
    </location>
</feature>
<feature type="transmembrane region" description="Helical" evidence="8">
    <location>
        <begin position="462"/>
        <end position="489"/>
    </location>
</feature>
<evidence type="ECO:0000313" key="10">
    <source>
        <dbReference type="Proteomes" id="UP000293433"/>
    </source>
</evidence>
<evidence type="ECO:0000256" key="6">
    <source>
        <dbReference type="ARBA" id="ARBA00022989"/>
    </source>
</evidence>
<proteinExistence type="predicted"/>
<keyword evidence="3" id="KW-1003">Cell membrane</keyword>
<gene>
    <name evidence="9" type="ORF">EV685_1200</name>
</gene>
<accession>A0A4Q7LQN6</accession>
<dbReference type="Gene3D" id="3.30.70.1440">
    <property type="entry name" value="Multidrug efflux transporter AcrB pore domain"/>
    <property type="match status" value="1"/>
</dbReference>
<dbReference type="SUPFAM" id="SSF82693">
    <property type="entry name" value="Multidrug efflux transporter AcrB pore domain, PN1, PN2, PC1 and PC2 subdomains"/>
    <property type="match status" value="3"/>
</dbReference>
<keyword evidence="4" id="KW-0997">Cell inner membrane</keyword>
<dbReference type="SUPFAM" id="SSF82866">
    <property type="entry name" value="Multidrug efflux transporter AcrB transmembrane domain"/>
    <property type="match status" value="2"/>
</dbReference>
<evidence type="ECO:0000256" key="5">
    <source>
        <dbReference type="ARBA" id="ARBA00022692"/>
    </source>
</evidence>
<dbReference type="InterPro" id="IPR027463">
    <property type="entry name" value="AcrB_DN_DC_subdom"/>
</dbReference>
<dbReference type="Pfam" id="PF00873">
    <property type="entry name" value="ACR_tran"/>
    <property type="match status" value="1"/>
</dbReference>
<dbReference type="Gene3D" id="1.20.1640.10">
    <property type="entry name" value="Multidrug efflux transporter AcrB transmembrane domain"/>
    <property type="match status" value="2"/>
</dbReference>
<keyword evidence="5 8" id="KW-0812">Transmembrane</keyword>
<feature type="transmembrane region" description="Helical" evidence="8">
    <location>
        <begin position="359"/>
        <end position="383"/>
    </location>
</feature>
<evidence type="ECO:0000313" key="9">
    <source>
        <dbReference type="EMBL" id="RZS56651.1"/>
    </source>
</evidence>
<feature type="transmembrane region" description="Helical" evidence="8">
    <location>
        <begin position="389"/>
        <end position="410"/>
    </location>
</feature>
<dbReference type="FunFam" id="1.20.1640.10:FF:000001">
    <property type="entry name" value="Efflux pump membrane transporter"/>
    <property type="match status" value="1"/>
</dbReference>
<dbReference type="PANTHER" id="PTHR32063:SF14">
    <property type="entry name" value="BLL4319 PROTEIN"/>
    <property type="match status" value="1"/>
</dbReference>
<dbReference type="PANTHER" id="PTHR32063">
    <property type="match status" value="1"/>
</dbReference>
<feature type="transmembrane region" description="Helical" evidence="8">
    <location>
        <begin position="847"/>
        <end position="867"/>
    </location>
</feature>
<evidence type="ECO:0000256" key="7">
    <source>
        <dbReference type="ARBA" id="ARBA00023136"/>
    </source>
</evidence>
<feature type="transmembrane region" description="Helical" evidence="8">
    <location>
        <begin position="12"/>
        <end position="30"/>
    </location>
</feature>
<keyword evidence="6 8" id="KW-1133">Transmembrane helix</keyword>
<dbReference type="Gene3D" id="3.30.2090.10">
    <property type="entry name" value="Multidrug efflux transporter AcrB TolC docking domain, DN and DC subdomains"/>
    <property type="match status" value="2"/>
</dbReference>
<sequence>MRLSEISIRRPVFATVMSLMLILVGIVSYTRLQVREYPRIDEPVVTVRSKLTGASAEVIESQVSKPLEDSIAGIDGVDIITSISRAEQSQITVRFKLEKSPDDAAADVRDRVSRVRGRLPDAIDEPVIAKVEADATPTVFLAFSSASMTALQMTDVINRVVKPRLQTVPGVADVTINGDRTYAMRIWLDPERLAAYRLTTQDVEDALRRQNLEVPAGRIESRQREFNVTSRTDLNTEAQFGEVALRAVNGYTVRLRDVARIEQAPASERSIVRLNGQPAISTGVVRQATANPLEVSAAIRAILPRVQQDLPGDLKVVVANDNAVFIDRSVQSVYKTIGEAVVLVALVVFVFLRHLRAAVIPLVTIPVSLIGAFALMAAAGFTINTLTLLSLVLAIGLVVDDAIVVLENIFRHVEEGLAPFQAALKGAKEIGFAVVAMTMTLAAVYAPLAFTPGRTGRLFVEFALTLAGAVIVSGFVALTLTPMMCSVLLRHEAKPNVFDRIIEAGLTRLTRGYSAALGFVLHQRWIVLLVMLASAGGSWWLFTTAKSELAPIEDRGVIITNVNAPDGSTLAYTARYAQALERIVEQYPELDRNFVITGNPTVAQATAILRTVDWSERTRSTQEIARALQPQFANLPGVTAFPITPPSLGQGFRERAINFVVVTNDSYANLSRVSQQFIAEMGKNPGIVQPDSDLRLNKPEIVMEVDRDRAADAGVSVDQVARTVETMLGGRAVTRYKRDADQYDVLVQTQAGGRTTPEDIDRLFVRGRNDTMVPLSSLVKIRESVSPRELNHFNQRRSVSITANLAPGYSLGEALTFMDQTAAKVLPAGYTTELNGVSREFRASSGALGLVFVLALLFIFLVLAAQFESFVDPFIILLAVPLSMVGALAALQWSGGTLNVYSQIGLITLVGLISKHGILIVEFSNQLRQQGKAVVEATMEAATLRLRPILMTTGAMVLGALPLALASGAGAESRRQIGWVIVGGMSLGTLLTLFVVPTVYTLLARRSVPGEKTTPETLEAPVAVH</sequence>
<feature type="transmembrane region" description="Helical" evidence="8">
    <location>
        <begin position="949"/>
        <end position="971"/>
    </location>
</feature>
<dbReference type="Gene3D" id="3.30.70.1320">
    <property type="entry name" value="Multidrug efflux transporter AcrB pore domain like"/>
    <property type="match status" value="1"/>
</dbReference>
<name>A0A4Q7LQN6_9BURK</name>
<evidence type="ECO:0000256" key="4">
    <source>
        <dbReference type="ARBA" id="ARBA00022519"/>
    </source>
</evidence>
<evidence type="ECO:0000256" key="3">
    <source>
        <dbReference type="ARBA" id="ARBA00022475"/>
    </source>
</evidence>
<feature type="transmembrane region" description="Helical" evidence="8">
    <location>
        <begin position="430"/>
        <end position="450"/>
    </location>
</feature>
<comment type="subcellular location">
    <subcellularLocation>
        <location evidence="1">Cell inner membrane</location>
        <topology evidence="1">Multi-pass membrane protein</topology>
    </subcellularLocation>
</comment>
<comment type="caution">
    <text evidence="9">The sequence shown here is derived from an EMBL/GenBank/DDBJ whole genome shotgun (WGS) entry which is preliminary data.</text>
</comment>
<keyword evidence="10" id="KW-1185">Reference proteome</keyword>
<feature type="transmembrane region" description="Helical" evidence="8">
    <location>
        <begin position="977"/>
        <end position="1003"/>
    </location>
</feature>
<evidence type="ECO:0000256" key="1">
    <source>
        <dbReference type="ARBA" id="ARBA00004429"/>
    </source>
</evidence>
<dbReference type="RefSeq" id="WP_130481098.1">
    <property type="nucleotide sequence ID" value="NZ_SGWV01000008.1"/>
</dbReference>
<keyword evidence="2" id="KW-0813">Transport</keyword>
<feature type="transmembrane region" description="Helical" evidence="8">
    <location>
        <begin position="874"/>
        <end position="894"/>
    </location>
</feature>